<protein>
    <submittedName>
        <fullName evidence="7">Unannotated protein</fullName>
    </submittedName>
</protein>
<dbReference type="Pfam" id="PF13180">
    <property type="entry name" value="PDZ_2"/>
    <property type="match status" value="1"/>
</dbReference>
<proteinExistence type="inferred from homology"/>
<dbReference type="Gene3D" id="2.40.10.10">
    <property type="entry name" value="Trypsin-like serine proteases"/>
    <property type="match status" value="2"/>
</dbReference>
<keyword evidence="5" id="KW-1133">Transmembrane helix</keyword>
<reference evidence="7" key="1">
    <citation type="submission" date="2020-05" db="EMBL/GenBank/DDBJ databases">
        <authorList>
            <person name="Chiriac C."/>
            <person name="Salcher M."/>
            <person name="Ghai R."/>
            <person name="Kavagutti S V."/>
        </authorList>
    </citation>
    <scope>NUCLEOTIDE SEQUENCE</scope>
</reference>
<dbReference type="InterPro" id="IPR001478">
    <property type="entry name" value="PDZ"/>
</dbReference>
<dbReference type="EMBL" id="CAEZYJ010000005">
    <property type="protein sequence ID" value="CAB4711093.1"/>
    <property type="molecule type" value="Genomic_DNA"/>
</dbReference>
<keyword evidence="3" id="KW-0378">Hydrolase</keyword>
<feature type="transmembrane region" description="Helical" evidence="5">
    <location>
        <begin position="53"/>
        <end position="74"/>
    </location>
</feature>
<dbReference type="PANTHER" id="PTHR43343">
    <property type="entry name" value="PEPTIDASE S12"/>
    <property type="match status" value="1"/>
</dbReference>
<dbReference type="Pfam" id="PF13365">
    <property type="entry name" value="Trypsin_2"/>
    <property type="match status" value="1"/>
</dbReference>
<dbReference type="PRINTS" id="PR00834">
    <property type="entry name" value="PROTEASES2C"/>
</dbReference>
<sequence>MSEPGWWSTPSNSNGDAPEVPRSFAAPQQSAINANSTFNSLPPSRQSRKRKGYIPFNVAVTMAVIAGAIGGVIGNAGGGSLFDSGAKFVSVDNSIERPPDSISALAAKVLPSVVSISVRNGSEGGAGTGFVIRSDGYLLTNNHVVEGVANGGSLRVSFSDGKTVNGKIVGRDSAYDLAVVKVDLRNLRALQFGDSDKVQVGDSVIAIGSPLGLAGTVTSGIISAKDRAVTAGSRTSEGSFINALQTDAAINPGNSGGPLVDKSGAVIGINSAIATLDSSSSQTGSIGLGFAIPINQARRTAEQLIKTGKSSHPVIGVSLDTRYMSGGARIAEVMAGSPAANAGIVAGDTIIGIDGKSVNSADELIVAVRAKQPGDSVKLLLSANGSKRTVKVVLAASSD</sequence>
<evidence type="ECO:0000256" key="5">
    <source>
        <dbReference type="SAM" id="Phobius"/>
    </source>
</evidence>
<accession>A0A6J6QN67</accession>
<dbReference type="CDD" id="cd06779">
    <property type="entry name" value="cpPDZ_Deg_HtrA-like"/>
    <property type="match status" value="1"/>
</dbReference>
<dbReference type="InterPro" id="IPR051201">
    <property type="entry name" value="Chloro_Bact_Ser_Proteases"/>
</dbReference>
<dbReference type="GO" id="GO:0006508">
    <property type="term" value="P:proteolysis"/>
    <property type="evidence" value="ECO:0007669"/>
    <property type="project" value="UniProtKB-KW"/>
</dbReference>
<gene>
    <name evidence="7" type="ORF">UFOPK2659_00104</name>
</gene>
<evidence type="ECO:0000256" key="2">
    <source>
        <dbReference type="ARBA" id="ARBA00022670"/>
    </source>
</evidence>
<dbReference type="InterPro" id="IPR009003">
    <property type="entry name" value="Peptidase_S1_PA"/>
</dbReference>
<name>A0A6J6QN67_9ZZZZ</name>
<evidence type="ECO:0000313" key="7">
    <source>
        <dbReference type="EMBL" id="CAB4711093.1"/>
    </source>
</evidence>
<organism evidence="7">
    <name type="scientific">freshwater metagenome</name>
    <dbReference type="NCBI Taxonomy" id="449393"/>
    <lineage>
        <taxon>unclassified sequences</taxon>
        <taxon>metagenomes</taxon>
        <taxon>ecological metagenomes</taxon>
    </lineage>
</organism>
<evidence type="ECO:0000256" key="1">
    <source>
        <dbReference type="ARBA" id="ARBA00010541"/>
    </source>
</evidence>
<dbReference type="GO" id="GO:0004252">
    <property type="term" value="F:serine-type endopeptidase activity"/>
    <property type="evidence" value="ECO:0007669"/>
    <property type="project" value="InterPro"/>
</dbReference>
<dbReference type="PROSITE" id="PS50106">
    <property type="entry name" value="PDZ"/>
    <property type="match status" value="1"/>
</dbReference>
<feature type="region of interest" description="Disordered" evidence="4">
    <location>
        <begin position="1"/>
        <end position="29"/>
    </location>
</feature>
<dbReference type="InterPro" id="IPR043504">
    <property type="entry name" value="Peptidase_S1_PA_chymotrypsin"/>
</dbReference>
<evidence type="ECO:0000256" key="4">
    <source>
        <dbReference type="SAM" id="MobiDB-lite"/>
    </source>
</evidence>
<dbReference type="SMART" id="SM00228">
    <property type="entry name" value="PDZ"/>
    <property type="match status" value="1"/>
</dbReference>
<dbReference type="PANTHER" id="PTHR43343:SF3">
    <property type="entry name" value="PROTEASE DO-LIKE 8, CHLOROPLASTIC"/>
    <property type="match status" value="1"/>
</dbReference>
<dbReference type="AlphaFoldDB" id="A0A6J6QN67"/>
<dbReference type="SUPFAM" id="SSF50494">
    <property type="entry name" value="Trypsin-like serine proteases"/>
    <property type="match status" value="1"/>
</dbReference>
<dbReference type="InterPro" id="IPR036034">
    <property type="entry name" value="PDZ_sf"/>
</dbReference>
<keyword evidence="5" id="KW-0472">Membrane</keyword>
<keyword evidence="5" id="KW-0812">Transmembrane</keyword>
<dbReference type="InterPro" id="IPR001940">
    <property type="entry name" value="Peptidase_S1C"/>
</dbReference>
<keyword evidence="2" id="KW-0645">Protease</keyword>
<dbReference type="Gene3D" id="2.30.42.10">
    <property type="match status" value="1"/>
</dbReference>
<evidence type="ECO:0000256" key="3">
    <source>
        <dbReference type="ARBA" id="ARBA00022801"/>
    </source>
</evidence>
<dbReference type="SUPFAM" id="SSF50156">
    <property type="entry name" value="PDZ domain-like"/>
    <property type="match status" value="1"/>
</dbReference>
<feature type="domain" description="PDZ" evidence="6">
    <location>
        <begin position="304"/>
        <end position="385"/>
    </location>
</feature>
<comment type="similarity">
    <text evidence="1">Belongs to the peptidase S1C family.</text>
</comment>
<evidence type="ECO:0000259" key="6">
    <source>
        <dbReference type="PROSITE" id="PS50106"/>
    </source>
</evidence>